<dbReference type="AlphaFoldDB" id="A0A3P7L9E8"/>
<sequence length="219" mass="23664">MSVAYGFSTLQASALSELQQTCLPETLDDALSSWTLDLFSFDHRLSLSDTELYEMQVTIEVNDELFMKLSRENNVVSYSDVHTSILPFPEQTPSTEITPDSSDSMLGVASSEGCDNTAVNRISTPAVPNGCVSLTFPNRSSSLESYSYTGNTFNRLHSQPILPHQKHDLILLTGADDSSGCVGCAVGLNLSSGLTGVFNLSSGKRVGKSCAWVSHRQVN</sequence>
<dbReference type="Proteomes" id="UP000281553">
    <property type="component" value="Unassembled WGS sequence"/>
</dbReference>
<name>A0A3P7L9E8_DIBLA</name>
<gene>
    <name evidence="1" type="ORF">DILT_LOCUS5921</name>
</gene>
<keyword evidence="2" id="KW-1185">Reference proteome</keyword>
<protein>
    <submittedName>
        <fullName evidence="1">Uncharacterized protein</fullName>
    </submittedName>
</protein>
<evidence type="ECO:0000313" key="2">
    <source>
        <dbReference type="Proteomes" id="UP000281553"/>
    </source>
</evidence>
<dbReference type="EMBL" id="UYRU01048443">
    <property type="protein sequence ID" value="VDN10090.1"/>
    <property type="molecule type" value="Genomic_DNA"/>
</dbReference>
<dbReference type="OrthoDB" id="414418at2759"/>
<proteinExistence type="predicted"/>
<organism evidence="1 2">
    <name type="scientific">Dibothriocephalus latus</name>
    <name type="common">Fish tapeworm</name>
    <name type="synonym">Diphyllobothrium latum</name>
    <dbReference type="NCBI Taxonomy" id="60516"/>
    <lineage>
        <taxon>Eukaryota</taxon>
        <taxon>Metazoa</taxon>
        <taxon>Spiralia</taxon>
        <taxon>Lophotrochozoa</taxon>
        <taxon>Platyhelminthes</taxon>
        <taxon>Cestoda</taxon>
        <taxon>Eucestoda</taxon>
        <taxon>Diphyllobothriidea</taxon>
        <taxon>Diphyllobothriidae</taxon>
        <taxon>Dibothriocephalus</taxon>
    </lineage>
</organism>
<accession>A0A3P7L9E8</accession>
<reference evidence="1 2" key="1">
    <citation type="submission" date="2018-11" db="EMBL/GenBank/DDBJ databases">
        <authorList>
            <consortium name="Pathogen Informatics"/>
        </authorList>
    </citation>
    <scope>NUCLEOTIDE SEQUENCE [LARGE SCALE GENOMIC DNA]</scope>
</reference>
<evidence type="ECO:0000313" key="1">
    <source>
        <dbReference type="EMBL" id="VDN10090.1"/>
    </source>
</evidence>